<feature type="domain" description="DNA/RNA-binding" evidence="2">
    <location>
        <begin position="159"/>
        <end position="371"/>
    </location>
</feature>
<dbReference type="STRING" id="318479.A0A0N4UI72"/>
<accession>A0A0N4UI72</accession>
<proteinExistence type="predicted"/>
<sequence>MSSEGINKAWNQLQKYLTMSKITRREEFRSEVIELLEKIFLLDGEFAFENKADQIYFNIQKEYLDSLKKDNKERFGSHFMNHDEAVKCCFCELCELAVLVQHHYDFDLQNAPHFLRKYDSKMEKKKVSLLSQEVIDKFARFFYLRLGDFSRYMSKFDMALSLYKLALKAASFDGFVHNQIGIIYIYRKKFLDALYEYILASNSPDSFRGADLKVQQIFKMQASLNLGNDEFDYDETFLKIVGRCRNVMLVEDVFLVNLGNLLRNSTQNYLRLKKHFVIAVTVWNILKINGNEDVKKLKTADIVVSIIADQFFFLVEKANQNKEEKKNNVLSLIWLYATWIEAKNISLIKKSRNDFICFENFAKLIDHIDESLELSCDNLYFSPFSFIDYEEASGSSLITHLT</sequence>
<name>A0A0N4UI72_DRAME</name>
<reference evidence="3 5" key="2">
    <citation type="submission" date="2018-11" db="EMBL/GenBank/DDBJ databases">
        <authorList>
            <consortium name="Pathogen Informatics"/>
        </authorList>
    </citation>
    <scope>NUCLEOTIDE SEQUENCE [LARGE SCALE GENOMIC DNA]</scope>
</reference>
<keyword evidence="1" id="KW-0866">Nonsense-mediated mRNA decay</keyword>
<protein>
    <submittedName>
        <fullName evidence="6">EST1_DNA_bind domain-containing protein</fullName>
    </submittedName>
</protein>
<dbReference type="InterPro" id="IPR018834">
    <property type="entry name" value="DNA/RNA-bd_Est1-type"/>
</dbReference>
<dbReference type="AlphaFoldDB" id="A0A0N4UI72"/>
<evidence type="ECO:0000313" key="5">
    <source>
        <dbReference type="Proteomes" id="UP000274756"/>
    </source>
</evidence>
<dbReference type="Proteomes" id="UP000038040">
    <property type="component" value="Unplaced"/>
</dbReference>
<dbReference type="Proteomes" id="UP000274756">
    <property type="component" value="Unassembled WGS sequence"/>
</dbReference>
<dbReference type="EMBL" id="UYYG01000029">
    <property type="protein sequence ID" value="VDN51735.1"/>
    <property type="molecule type" value="Genomic_DNA"/>
</dbReference>
<dbReference type="SUPFAM" id="SSF48452">
    <property type="entry name" value="TPR-like"/>
    <property type="match status" value="1"/>
</dbReference>
<evidence type="ECO:0000313" key="6">
    <source>
        <dbReference type="WBParaSite" id="DME_0000729001-mRNA-1"/>
    </source>
</evidence>
<reference evidence="6" key="1">
    <citation type="submission" date="2017-02" db="UniProtKB">
        <authorList>
            <consortium name="WormBaseParasite"/>
        </authorList>
    </citation>
    <scope>IDENTIFICATION</scope>
</reference>
<evidence type="ECO:0000313" key="4">
    <source>
        <dbReference type="Proteomes" id="UP000038040"/>
    </source>
</evidence>
<keyword evidence="5" id="KW-1185">Reference proteome</keyword>
<dbReference type="InterPro" id="IPR011990">
    <property type="entry name" value="TPR-like_helical_dom_sf"/>
</dbReference>
<dbReference type="GO" id="GO:0000184">
    <property type="term" value="P:nuclear-transcribed mRNA catabolic process, nonsense-mediated decay"/>
    <property type="evidence" value="ECO:0007669"/>
    <property type="project" value="UniProtKB-KW"/>
</dbReference>
<organism evidence="4 6">
    <name type="scientific">Dracunculus medinensis</name>
    <name type="common">Guinea worm</name>
    <dbReference type="NCBI Taxonomy" id="318479"/>
    <lineage>
        <taxon>Eukaryota</taxon>
        <taxon>Metazoa</taxon>
        <taxon>Ecdysozoa</taxon>
        <taxon>Nematoda</taxon>
        <taxon>Chromadorea</taxon>
        <taxon>Rhabditida</taxon>
        <taxon>Spirurina</taxon>
        <taxon>Dracunculoidea</taxon>
        <taxon>Dracunculidae</taxon>
        <taxon>Dracunculus</taxon>
    </lineage>
</organism>
<dbReference type="Gene3D" id="1.25.40.10">
    <property type="entry name" value="Tetratricopeptide repeat domain"/>
    <property type="match status" value="1"/>
</dbReference>
<dbReference type="OrthoDB" id="5843709at2759"/>
<dbReference type="WBParaSite" id="DME_0000729001-mRNA-1">
    <property type="protein sequence ID" value="DME_0000729001-mRNA-1"/>
    <property type="gene ID" value="DME_0000729001"/>
</dbReference>
<gene>
    <name evidence="3" type="ORF">DME_LOCUS1708</name>
</gene>
<evidence type="ECO:0000259" key="2">
    <source>
        <dbReference type="Pfam" id="PF10373"/>
    </source>
</evidence>
<dbReference type="Pfam" id="PF10373">
    <property type="entry name" value="EST1_DNA_bind"/>
    <property type="match status" value="1"/>
</dbReference>
<evidence type="ECO:0000313" key="3">
    <source>
        <dbReference type="EMBL" id="VDN51735.1"/>
    </source>
</evidence>
<evidence type="ECO:0000256" key="1">
    <source>
        <dbReference type="ARBA" id="ARBA00023161"/>
    </source>
</evidence>